<dbReference type="RefSeq" id="WP_207763830.1">
    <property type="nucleotide sequence ID" value="NZ_OBEH01000002.1"/>
</dbReference>
<reference evidence="2" key="1">
    <citation type="submission" date="2017-09" db="EMBL/GenBank/DDBJ databases">
        <authorList>
            <person name="Varghese N."/>
            <person name="Submissions S."/>
        </authorList>
    </citation>
    <scope>NUCLEOTIDE SEQUENCE [LARGE SCALE GENOMIC DNA]</scope>
    <source>
        <strain evidence="2">DSM 25885</strain>
    </source>
</reference>
<dbReference type="Pfam" id="PF25594">
    <property type="entry name" value="GldB_lipo"/>
    <property type="match status" value="1"/>
</dbReference>
<sequence length="342" mass="40246">MKNILWILNIGVFLFLMSCKETKKVSVNSDIEFIEKIKKISDSVKVEGIVIKNLFKSQILAHHGTEYDSMMIIEKVYRPHQKLWDNCYGMIFGEENSSKFNTTKGMVEWNQTLYPENKSFFDQRAEMLINMNIDSILKKNLTRFNELVPHKTEATISILFTPMLGILFGGCENDQFCIELNYEVEDMGYIVEKAIPHELNHLAYEPLRENDPDRKTALSQTIDEGFACYFTWLFFNGQIAKHEAIENMSKTDWDWYLANEKKLYNELKPYFADESGENPLLRNDKIQLFKDAPKSLNYWLGFRIIEKYVENNGVDSWKDIYEKDVNRVLKESKYEDFINTLN</sequence>
<dbReference type="GO" id="GO:0008233">
    <property type="term" value="F:peptidase activity"/>
    <property type="evidence" value="ECO:0007669"/>
    <property type="project" value="UniProtKB-KW"/>
</dbReference>
<dbReference type="GO" id="GO:0006508">
    <property type="term" value="P:proteolysis"/>
    <property type="evidence" value="ECO:0007669"/>
    <property type="project" value="UniProtKB-KW"/>
</dbReference>
<dbReference type="EMBL" id="OBEH01000002">
    <property type="protein sequence ID" value="SNY99464.1"/>
    <property type="molecule type" value="Genomic_DNA"/>
</dbReference>
<protein>
    <submittedName>
        <fullName evidence="1">Predicted Zn-dependent protease</fullName>
    </submittedName>
</protein>
<accession>A0A285MQK4</accession>
<organism evidence="1 2">
    <name type="scientific">Flagellimonas pacifica</name>
    <dbReference type="NCBI Taxonomy" id="1247520"/>
    <lineage>
        <taxon>Bacteria</taxon>
        <taxon>Pseudomonadati</taxon>
        <taxon>Bacteroidota</taxon>
        <taxon>Flavobacteriia</taxon>
        <taxon>Flavobacteriales</taxon>
        <taxon>Flavobacteriaceae</taxon>
        <taxon>Flagellimonas</taxon>
    </lineage>
</organism>
<keyword evidence="1" id="KW-0645">Protease</keyword>
<dbReference type="InterPro" id="IPR019853">
    <property type="entry name" value="GldB-like"/>
</dbReference>
<dbReference type="AlphaFoldDB" id="A0A285MQK4"/>
<evidence type="ECO:0000313" key="1">
    <source>
        <dbReference type="EMBL" id="SNY99464.1"/>
    </source>
</evidence>
<keyword evidence="2" id="KW-1185">Reference proteome</keyword>
<keyword evidence="1" id="KW-0378">Hydrolase</keyword>
<evidence type="ECO:0000313" key="2">
    <source>
        <dbReference type="Proteomes" id="UP000219048"/>
    </source>
</evidence>
<proteinExistence type="predicted"/>
<dbReference type="Proteomes" id="UP000219048">
    <property type="component" value="Unassembled WGS sequence"/>
</dbReference>
<gene>
    <name evidence="1" type="ORF">SAMN06265377_1270</name>
</gene>
<dbReference type="PROSITE" id="PS51257">
    <property type="entry name" value="PROKAR_LIPOPROTEIN"/>
    <property type="match status" value="1"/>
</dbReference>
<name>A0A285MQK4_9FLAO</name>